<organism evidence="2 3">
    <name type="scientific">Hydnum rufescens UP504</name>
    <dbReference type="NCBI Taxonomy" id="1448309"/>
    <lineage>
        <taxon>Eukaryota</taxon>
        <taxon>Fungi</taxon>
        <taxon>Dikarya</taxon>
        <taxon>Basidiomycota</taxon>
        <taxon>Agaricomycotina</taxon>
        <taxon>Agaricomycetes</taxon>
        <taxon>Cantharellales</taxon>
        <taxon>Hydnaceae</taxon>
        <taxon>Hydnum</taxon>
    </lineage>
</organism>
<feature type="region of interest" description="Disordered" evidence="1">
    <location>
        <begin position="245"/>
        <end position="269"/>
    </location>
</feature>
<evidence type="ECO:0000313" key="2">
    <source>
        <dbReference type="EMBL" id="KAF9519670.1"/>
    </source>
</evidence>
<evidence type="ECO:0000256" key="1">
    <source>
        <dbReference type="SAM" id="MobiDB-lite"/>
    </source>
</evidence>
<accession>A0A9P6E252</accession>
<reference evidence="2" key="1">
    <citation type="journal article" date="2020" name="Nat. Commun.">
        <title>Large-scale genome sequencing of mycorrhizal fungi provides insights into the early evolution of symbiotic traits.</title>
        <authorList>
            <person name="Miyauchi S."/>
            <person name="Kiss E."/>
            <person name="Kuo A."/>
            <person name="Drula E."/>
            <person name="Kohler A."/>
            <person name="Sanchez-Garcia M."/>
            <person name="Morin E."/>
            <person name="Andreopoulos B."/>
            <person name="Barry K.W."/>
            <person name="Bonito G."/>
            <person name="Buee M."/>
            <person name="Carver A."/>
            <person name="Chen C."/>
            <person name="Cichocki N."/>
            <person name="Clum A."/>
            <person name="Culley D."/>
            <person name="Crous P.W."/>
            <person name="Fauchery L."/>
            <person name="Girlanda M."/>
            <person name="Hayes R.D."/>
            <person name="Keri Z."/>
            <person name="LaButti K."/>
            <person name="Lipzen A."/>
            <person name="Lombard V."/>
            <person name="Magnuson J."/>
            <person name="Maillard F."/>
            <person name="Murat C."/>
            <person name="Nolan M."/>
            <person name="Ohm R.A."/>
            <person name="Pangilinan J."/>
            <person name="Pereira M.F."/>
            <person name="Perotto S."/>
            <person name="Peter M."/>
            <person name="Pfister S."/>
            <person name="Riley R."/>
            <person name="Sitrit Y."/>
            <person name="Stielow J.B."/>
            <person name="Szollosi G."/>
            <person name="Zifcakova L."/>
            <person name="Stursova M."/>
            <person name="Spatafora J.W."/>
            <person name="Tedersoo L."/>
            <person name="Vaario L.M."/>
            <person name="Yamada A."/>
            <person name="Yan M."/>
            <person name="Wang P."/>
            <person name="Xu J."/>
            <person name="Bruns T."/>
            <person name="Baldrian P."/>
            <person name="Vilgalys R."/>
            <person name="Dunand C."/>
            <person name="Henrissat B."/>
            <person name="Grigoriev I.V."/>
            <person name="Hibbett D."/>
            <person name="Nagy L.G."/>
            <person name="Martin F.M."/>
        </authorList>
    </citation>
    <scope>NUCLEOTIDE SEQUENCE</scope>
    <source>
        <strain evidence="2">UP504</strain>
    </source>
</reference>
<proteinExistence type="predicted"/>
<comment type="caution">
    <text evidence="2">The sequence shown here is derived from an EMBL/GenBank/DDBJ whole genome shotgun (WGS) entry which is preliminary data.</text>
</comment>
<keyword evidence="3" id="KW-1185">Reference proteome</keyword>
<dbReference type="EMBL" id="MU128916">
    <property type="protein sequence ID" value="KAF9519670.1"/>
    <property type="molecule type" value="Genomic_DNA"/>
</dbReference>
<sequence>MPMYLSVVHQRLRLKISASIRKLVWRARLLSFFLHLARVVTPKAVWPVQENELSPNEPEFPAGGGGKGGMRRPSSTPQQLQRHRQIQGHPQGEGQNDGRSLEYRSSSAQAYLLPTAPDTPLAKLNMTGQMGDPRPSYKRLPSQVLGPVDVKRTAFDLSAMPDGDEEALDGDDEDGEDDSQRDIRLQDHDRKWMVASENRNHVSSARPHVHRRSMSSPSSTRPTAINAFAAFPGLGPDFSSRYFIRDSTSSPFAPTAGGRVASTTTTAAS</sequence>
<name>A0A9P6E252_9AGAM</name>
<gene>
    <name evidence="2" type="ORF">BS47DRAFT_1077824</name>
</gene>
<dbReference type="AlphaFoldDB" id="A0A9P6E252"/>
<feature type="region of interest" description="Disordered" evidence="1">
    <location>
        <begin position="49"/>
        <end position="101"/>
    </location>
</feature>
<feature type="compositionally biased region" description="Acidic residues" evidence="1">
    <location>
        <begin position="162"/>
        <end position="177"/>
    </location>
</feature>
<dbReference type="Proteomes" id="UP000886523">
    <property type="component" value="Unassembled WGS sequence"/>
</dbReference>
<evidence type="ECO:0000313" key="3">
    <source>
        <dbReference type="Proteomes" id="UP000886523"/>
    </source>
</evidence>
<protein>
    <submittedName>
        <fullName evidence="2">Uncharacterized protein</fullName>
    </submittedName>
</protein>
<feature type="region of interest" description="Disordered" evidence="1">
    <location>
        <begin position="200"/>
        <end position="221"/>
    </location>
</feature>
<feature type="region of interest" description="Disordered" evidence="1">
    <location>
        <begin position="156"/>
        <end position="186"/>
    </location>
</feature>